<keyword evidence="1" id="KW-1133">Transmembrane helix</keyword>
<reference evidence="2" key="3">
    <citation type="submission" date="2023-02" db="EMBL/GenBank/DDBJ databases">
        <title>Proposal of a novel subspecies: Alicyclobacillus hesperidum subspecies aegle.</title>
        <authorList>
            <person name="Goto K."/>
            <person name="Fujii T."/>
            <person name="Yasui K."/>
            <person name="Mochida K."/>
            <person name="Kato-Tanaka Y."/>
            <person name="Morohoshi S."/>
            <person name="An S.Y."/>
            <person name="Kasai H."/>
            <person name="Yokota A."/>
        </authorList>
    </citation>
    <scope>NUCLEOTIDE SEQUENCE</scope>
    <source>
        <strain evidence="2">DSM 12766</strain>
    </source>
</reference>
<sequence>MFKFLFAMIIPVMIFVYTMSFTRWVGSRAGATAQISAGTLGILSLAVSAAVLWKLLT</sequence>
<dbReference type="Proteomes" id="UP001157137">
    <property type="component" value="Unassembled WGS sequence"/>
</dbReference>
<dbReference type="EMBL" id="FNOJ01000014">
    <property type="protein sequence ID" value="SDW77414.1"/>
    <property type="molecule type" value="Genomic_DNA"/>
</dbReference>
<dbReference type="RefSeq" id="WP_176780886.1">
    <property type="nucleotide sequence ID" value="NZ_BSRA01000013.1"/>
</dbReference>
<feature type="transmembrane region" description="Helical" evidence="1">
    <location>
        <begin position="37"/>
        <end position="56"/>
    </location>
</feature>
<dbReference type="AlphaFoldDB" id="A0A1H2WAW5"/>
<dbReference type="STRING" id="89784.SAMN04489725_11427"/>
<organism evidence="3 4">
    <name type="scientific">Alicyclobacillus hesperidum</name>
    <dbReference type="NCBI Taxonomy" id="89784"/>
    <lineage>
        <taxon>Bacteria</taxon>
        <taxon>Bacillati</taxon>
        <taxon>Bacillota</taxon>
        <taxon>Bacilli</taxon>
        <taxon>Bacillales</taxon>
        <taxon>Alicyclobacillaceae</taxon>
        <taxon>Alicyclobacillus</taxon>
    </lineage>
</organism>
<keyword evidence="4" id="KW-1185">Reference proteome</keyword>
<evidence type="ECO:0000256" key="1">
    <source>
        <dbReference type="SAM" id="Phobius"/>
    </source>
</evidence>
<proteinExistence type="predicted"/>
<evidence type="ECO:0000313" key="2">
    <source>
        <dbReference type="EMBL" id="GLV14528.1"/>
    </source>
</evidence>
<dbReference type="EMBL" id="BSRA01000013">
    <property type="protein sequence ID" value="GLV14528.1"/>
    <property type="molecule type" value="Genomic_DNA"/>
</dbReference>
<evidence type="ECO:0000313" key="4">
    <source>
        <dbReference type="Proteomes" id="UP000182589"/>
    </source>
</evidence>
<keyword evidence="1" id="KW-0812">Transmembrane</keyword>
<reference evidence="3" key="1">
    <citation type="submission" date="2016-10" db="EMBL/GenBank/DDBJ databases">
        <authorList>
            <person name="de Groot N.N."/>
        </authorList>
    </citation>
    <scope>NUCLEOTIDE SEQUENCE [LARGE SCALE GENOMIC DNA]</scope>
    <source>
        <strain evidence="3">DSM 12489</strain>
    </source>
</reference>
<accession>A0A1H2WAW5</accession>
<name>A0A1H2WAW5_9BACL</name>
<dbReference type="Proteomes" id="UP000182589">
    <property type="component" value="Unassembled WGS sequence"/>
</dbReference>
<reference evidence="4" key="2">
    <citation type="submission" date="2016-10" db="EMBL/GenBank/DDBJ databases">
        <authorList>
            <person name="Varghese N."/>
        </authorList>
    </citation>
    <scope>NUCLEOTIDE SEQUENCE [LARGE SCALE GENOMIC DNA]</scope>
    <source>
        <strain evidence="4">DSM 12489</strain>
    </source>
</reference>
<keyword evidence="1" id="KW-0472">Membrane</keyword>
<evidence type="ECO:0000313" key="3">
    <source>
        <dbReference type="EMBL" id="SDW77414.1"/>
    </source>
</evidence>
<gene>
    <name evidence="2" type="ORF">Heshes_22120</name>
    <name evidence="3" type="ORF">SAMN04489725_11427</name>
</gene>
<protein>
    <submittedName>
        <fullName evidence="3">Uncharacterized protein</fullName>
    </submittedName>
</protein>
<feature type="transmembrane region" description="Helical" evidence="1">
    <location>
        <begin position="6"/>
        <end position="25"/>
    </location>
</feature>